<proteinExistence type="predicted"/>
<dbReference type="EMBL" id="DF820463">
    <property type="protein sequence ID" value="GAK55144.1"/>
    <property type="molecule type" value="Genomic_DNA"/>
</dbReference>
<organism evidence="1 2">
    <name type="scientific">Vecturithrix granuli</name>
    <dbReference type="NCBI Taxonomy" id="1499967"/>
    <lineage>
        <taxon>Bacteria</taxon>
        <taxon>Candidatus Moduliflexota</taxon>
        <taxon>Candidatus Vecturitrichia</taxon>
        <taxon>Candidatus Vecturitrichales</taxon>
        <taxon>Candidatus Vecturitrichaceae</taxon>
        <taxon>Candidatus Vecturithrix</taxon>
    </lineage>
</organism>
<keyword evidence="2" id="KW-1185">Reference proteome</keyword>
<name>A0A0S6W6B8_VECG1</name>
<accession>A0A0S6W6B8</accession>
<dbReference type="InterPro" id="IPR007463">
    <property type="entry name" value="DUF507"/>
</dbReference>
<reference evidence="1 2" key="1">
    <citation type="journal article" date="2015" name="PeerJ">
        <title>First genomic representation of candidate bacterial phylum KSB3 points to enhanced environmental sensing as a trigger of wastewater bulking.</title>
        <authorList>
            <person name="Sekiguchi Y."/>
            <person name="Ohashi A."/>
            <person name="Parks D.H."/>
            <person name="Yamauchi T."/>
            <person name="Tyson G.W."/>
            <person name="Hugenholtz P."/>
        </authorList>
    </citation>
    <scope>NUCLEOTIDE SEQUENCE [LARGE SCALE GENOMIC DNA]</scope>
</reference>
<dbReference type="eggNOG" id="COG2952">
    <property type="taxonomic scope" value="Bacteria"/>
</dbReference>
<protein>
    <submittedName>
        <fullName evidence="1">Uncharacterized protein-like protein</fullName>
    </submittedName>
</protein>
<evidence type="ECO:0000313" key="1">
    <source>
        <dbReference type="EMBL" id="GAK55144.1"/>
    </source>
</evidence>
<dbReference type="HOGENOM" id="CLU_187465_0_0_0"/>
<dbReference type="STRING" id="1499967.U27_01975"/>
<dbReference type="Proteomes" id="UP000030661">
    <property type="component" value="Unassembled WGS sequence"/>
</dbReference>
<dbReference type="Pfam" id="PF04368">
    <property type="entry name" value="DUF507"/>
    <property type="match status" value="1"/>
</dbReference>
<sequence length="93" mass="11227">MRLSREKVLHLSHRIIEALDDQELATWLIDKNSLRAEIANVMLDELSVEEEVDQEVRRMLHSYKRKIIEGSREWDVMYQKLYEEQMKKRGRIG</sequence>
<dbReference type="AlphaFoldDB" id="A0A0S6W6B8"/>
<evidence type="ECO:0000313" key="2">
    <source>
        <dbReference type="Proteomes" id="UP000030661"/>
    </source>
</evidence>
<gene>
    <name evidence="1" type="ORF">U27_01975</name>
</gene>